<dbReference type="PANTHER" id="PTHR11439:SF483">
    <property type="entry name" value="PEPTIDE SYNTHASE GLIP-LIKE, PUTATIVE (AFU_ORTHOLOGUE AFUA_3G12920)-RELATED"/>
    <property type="match status" value="1"/>
</dbReference>
<sequence>MYDCKAVNTPLLSKLDYIALNSDEKFDAPCRSLIGCLMYIMICTRPDFSVAVNISSRYSNKNNKELWQCLKRVLRYLKGSIEVRLNYVQCDYNDILVGYVDSDWGGSDSQDRKSTRGYLFKLFEQCTICWSTKRQHSVAASSTEAEYMALFEAVREALWLKSLAKSINISTSNPIIIYEDNNGCISIANNPTCHKRSKYIDIKYHFSREQVEKNIIKLNYIPTGDQIADVLTKSLPAVKFLEFRKKLSLE</sequence>
<gene>
    <name evidence="1" type="ORF">KPH14_007648</name>
</gene>
<reference evidence="1" key="1">
    <citation type="submission" date="2021-08" db="EMBL/GenBank/DDBJ databases">
        <authorList>
            <person name="Misof B."/>
            <person name="Oliver O."/>
            <person name="Podsiadlowski L."/>
            <person name="Donath A."/>
            <person name="Peters R."/>
            <person name="Mayer C."/>
            <person name="Rust J."/>
            <person name="Gunkel S."/>
            <person name="Lesny P."/>
            <person name="Martin S."/>
            <person name="Oeyen J.P."/>
            <person name="Petersen M."/>
            <person name="Panagiotis P."/>
            <person name="Wilbrandt J."/>
            <person name="Tanja T."/>
        </authorList>
    </citation>
    <scope>NUCLEOTIDE SEQUENCE</scope>
    <source>
        <strain evidence="1">GBR_01_08_01A</strain>
        <tissue evidence="1">Thorax + abdomen</tissue>
    </source>
</reference>
<dbReference type="PANTHER" id="PTHR11439">
    <property type="entry name" value="GAG-POL-RELATED RETROTRANSPOSON"/>
    <property type="match status" value="1"/>
</dbReference>
<dbReference type="EMBL" id="JAIFRP010000568">
    <property type="protein sequence ID" value="KAK2578120.1"/>
    <property type="molecule type" value="Genomic_DNA"/>
</dbReference>
<dbReference type="CDD" id="cd09272">
    <property type="entry name" value="RNase_HI_RT_Ty1"/>
    <property type="match status" value="1"/>
</dbReference>
<reference evidence="1" key="2">
    <citation type="journal article" date="2023" name="Commun. Biol.">
        <title>Intrasexual cuticular hydrocarbon dimorphism in a wasp sheds light on hydrocarbon biosynthesis genes in Hymenoptera.</title>
        <authorList>
            <person name="Moris V.C."/>
            <person name="Podsiadlowski L."/>
            <person name="Martin S."/>
            <person name="Oeyen J.P."/>
            <person name="Donath A."/>
            <person name="Petersen M."/>
            <person name="Wilbrandt J."/>
            <person name="Misof B."/>
            <person name="Liedtke D."/>
            <person name="Thamm M."/>
            <person name="Scheiner R."/>
            <person name="Schmitt T."/>
            <person name="Niehuis O."/>
        </authorList>
    </citation>
    <scope>NUCLEOTIDE SEQUENCE</scope>
    <source>
        <strain evidence="1">GBR_01_08_01A</strain>
    </source>
</reference>
<evidence type="ECO:0008006" key="3">
    <source>
        <dbReference type="Google" id="ProtNLM"/>
    </source>
</evidence>
<organism evidence="1 2">
    <name type="scientific">Odynerus spinipes</name>
    <dbReference type="NCBI Taxonomy" id="1348599"/>
    <lineage>
        <taxon>Eukaryota</taxon>
        <taxon>Metazoa</taxon>
        <taxon>Ecdysozoa</taxon>
        <taxon>Arthropoda</taxon>
        <taxon>Hexapoda</taxon>
        <taxon>Insecta</taxon>
        <taxon>Pterygota</taxon>
        <taxon>Neoptera</taxon>
        <taxon>Endopterygota</taxon>
        <taxon>Hymenoptera</taxon>
        <taxon>Apocrita</taxon>
        <taxon>Aculeata</taxon>
        <taxon>Vespoidea</taxon>
        <taxon>Vespidae</taxon>
        <taxon>Eumeninae</taxon>
        <taxon>Odynerus</taxon>
    </lineage>
</organism>
<name>A0AAD9VLE9_9HYME</name>
<protein>
    <recommendedName>
        <fullName evidence="3">Copia protein</fullName>
    </recommendedName>
</protein>
<dbReference type="GO" id="GO:0071897">
    <property type="term" value="P:DNA biosynthetic process"/>
    <property type="evidence" value="ECO:0007669"/>
    <property type="project" value="UniProtKB-ARBA"/>
</dbReference>
<comment type="caution">
    <text evidence="1">The sequence shown here is derived from an EMBL/GenBank/DDBJ whole genome shotgun (WGS) entry which is preliminary data.</text>
</comment>
<dbReference type="SUPFAM" id="SSF56672">
    <property type="entry name" value="DNA/RNA polymerases"/>
    <property type="match status" value="1"/>
</dbReference>
<evidence type="ECO:0000313" key="2">
    <source>
        <dbReference type="Proteomes" id="UP001258017"/>
    </source>
</evidence>
<evidence type="ECO:0000313" key="1">
    <source>
        <dbReference type="EMBL" id="KAK2578120.1"/>
    </source>
</evidence>
<proteinExistence type="predicted"/>
<dbReference type="InterPro" id="IPR043502">
    <property type="entry name" value="DNA/RNA_pol_sf"/>
</dbReference>
<dbReference type="Proteomes" id="UP001258017">
    <property type="component" value="Unassembled WGS sequence"/>
</dbReference>
<keyword evidence="2" id="KW-1185">Reference proteome</keyword>
<accession>A0AAD9VLE9</accession>
<dbReference type="AlphaFoldDB" id="A0AAD9VLE9"/>